<reference evidence="1 2" key="1">
    <citation type="journal article" date="2015" name="Genome Announc.">
        <title>Expanding the biotechnology potential of lactobacilli through comparative genomics of 213 strains and associated genera.</title>
        <authorList>
            <person name="Sun Z."/>
            <person name="Harris H.M."/>
            <person name="McCann A."/>
            <person name="Guo C."/>
            <person name="Argimon S."/>
            <person name="Zhang W."/>
            <person name="Yang X."/>
            <person name="Jeffery I.B."/>
            <person name="Cooney J.C."/>
            <person name="Kagawa T.F."/>
            <person name="Liu W."/>
            <person name="Song Y."/>
            <person name="Salvetti E."/>
            <person name="Wrobel A."/>
            <person name="Rasinkangas P."/>
            <person name="Parkhill J."/>
            <person name="Rea M.C."/>
            <person name="O'Sullivan O."/>
            <person name="Ritari J."/>
            <person name="Douillard F.P."/>
            <person name="Paul Ross R."/>
            <person name="Yang R."/>
            <person name="Briner A.E."/>
            <person name="Felis G.E."/>
            <person name="de Vos W.M."/>
            <person name="Barrangou R."/>
            <person name="Klaenhammer T.R."/>
            <person name="Caufield P.W."/>
            <person name="Cui Y."/>
            <person name="Zhang H."/>
            <person name="O'Toole P.W."/>
        </authorList>
    </citation>
    <scope>NUCLEOTIDE SEQUENCE [LARGE SCALE GENOMIC DNA]</scope>
    <source>
        <strain evidence="1 2">DSM 5007</strain>
    </source>
</reference>
<gene>
    <name evidence="1" type="ORF">FD16_GL001930</name>
</gene>
<protein>
    <recommendedName>
        <fullName evidence="3">AP2/ERF domain-containing protein</fullName>
    </recommendedName>
</protein>
<dbReference type="AlphaFoldDB" id="A0A0R1W4L0"/>
<dbReference type="EMBL" id="AZGF01000005">
    <property type="protein sequence ID" value="KRM12752.1"/>
    <property type="molecule type" value="Genomic_DNA"/>
</dbReference>
<accession>A0A0R1W4L0</accession>
<organism evidence="1 2">
    <name type="scientific">Paucilactobacillus suebicus DSM 5007 = KCTC 3549</name>
    <dbReference type="NCBI Taxonomy" id="1423807"/>
    <lineage>
        <taxon>Bacteria</taxon>
        <taxon>Bacillati</taxon>
        <taxon>Bacillota</taxon>
        <taxon>Bacilli</taxon>
        <taxon>Lactobacillales</taxon>
        <taxon>Lactobacillaceae</taxon>
        <taxon>Paucilactobacillus</taxon>
    </lineage>
</organism>
<keyword evidence="2" id="KW-1185">Reference proteome</keyword>
<proteinExistence type="predicted"/>
<evidence type="ECO:0008006" key="3">
    <source>
        <dbReference type="Google" id="ProtNLM"/>
    </source>
</evidence>
<comment type="caution">
    <text evidence="1">The sequence shown here is derived from an EMBL/GenBank/DDBJ whole genome shotgun (WGS) entry which is preliminary data.</text>
</comment>
<name>A0A0R1W4L0_9LACO</name>
<dbReference type="STRING" id="1423807.FD16_GL001930"/>
<sequence>MNIVTRAVDMTGKRFGRLVVIKRAKNAKNGGARWLCQCDCGSTKVVDGTRLRSGVTKSCGCIRAEMAKERFRKDPKIRQNMRHKEFLYSPQGIPYSTLKKSKRNRTGQVGVSQDQQTGKWFARLMVNNHYVLLKSFTNFDDAVDARKNAEKKYLFVK</sequence>
<evidence type="ECO:0000313" key="2">
    <source>
        <dbReference type="Proteomes" id="UP000051820"/>
    </source>
</evidence>
<evidence type="ECO:0000313" key="1">
    <source>
        <dbReference type="EMBL" id="KRM12752.1"/>
    </source>
</evidence>
<dbReference type="Proteomes" id="UP000051820">
    <property type="component" value="Unassembled WGS sequence"/>
</dbReference>
<dbReference type="eggNOG" id="ENOG5032U0J">
    <property type="taxonomic scope" value="Bacteria"/>
</dbReference>
<dbReference type="PATRIC" id="fig|1423807.3.peg.1983"/>